<sequence>AFQGAVLARQLDGLALAQLRLAGAFGGLGLHREAEGCIADAALWAAWTSMQHRVPRLARGLGMARVLCSGGPEALEARRRLEQAGVLVDEQGGVKFTPGARVEYASGPWVRGLAVNDLGALKRLPEASLPAAAPGGLPARAPRRYASRIFRHLDALEATRLWRALSVERQDPLSAGVLGAGALWSQHAVRECDWFPTSYFRAAVMRRLGALSAPPGSACRMPRRAGNDSGEVDMERTVPELARTSEAGAVVEAVMDLVFTFPGSVQPEAAEAATIDKRAQDGADVLTVAFETYGRLGAGTHSALEHLASQAGAWLWDQWAVPRLVPTWRAALERIVLFAAADTDLFALGCAPTAAEARAAWGRVFGGGGDAGTGG</sequence>
<dbReference type="Proteomes" id="UP001189429">
    <property type="component" value="Unassembled WGS sequence"/>
</dbReference>
<dbReference type="EMBL" id="CAUYUJ010001644">
    <property type="protein sequence ID" value="CAK0796874.1"/>
    <property type="molecule type" value="Genomic_DNA"/>
</dbReference>
<evidence type="ECO:0000313" key="2">
    <source>
        <dbReference type="Proteomes" id="UP001189429"/>
    </source>
</evidence>
<accession>A0ABN9PUH9</accession>
<proteinExistence type="predicted"/>
<gene>
    <name evidence="1" type="ORF">PCOR1329_LOCUS6131</name>
</gene>
<keyword evidence="2" id="KW-1185">Reference proteome</keyword>
<reference evidence="1" key="1">
    <citation type="submission" date="2023-10" db="EMBL/GenBank/DDBJ databases">
        <authorList>
            <person name="Chen Y."/>
            <person name="Shah S."/>
            <person name="Dougan E. K."/>
            <person name="Thang M."/>
            <person name="Chan C."/>
        </authorList>
    </citation>
    <scope>NUCLEOTIDE SEQUENCE [LARGE SCALE GENOMIC DNA]</scope>
</reference>
<protein>
    <submittedName>
        <fullName evidence="1">Uncharacterized protein</fullName>
    </submittedName>
</protein>
<evidence type="ECO:0000313" key="1">
    <source>
        <dbReference type="EMBL" id="CAK0796874.1"/>
    </source>
</evidence>
<name>A0ABN9PUH9_9DINO</name>
<organism evidence="1 2">
    <name type="scientific">Prorocentrum cordatum</name>
    <dbReference type="NCBI Taxonomy" id="2364126"/>
    <lineage>
        <taxon>Eukaryota</taxon>
        <taxon>Sar</taxon>
        <taxon>Alveolata</taxon>
        <taxon>Dinophyceae</taxon>
        <taxon>Prorocentrales</taxon>
        <taxon>Prorocentraceae</taxon>
        <taxon>Prorocentrum</taxon>
    </lineage>
</organism>
<feature type="non-terminal residue" evidence="1">
    <location>
        <position position="1"/>
    </location>
</feature>
<comment type="caution">
    <text evidence="1">The sequence shown here is derived from an EMBL/GenBank/DDBJ whole genome shotgun (WGS) entry which is preliminary data.</text>
</comment>